<dbReference type="KEGG" id="plia:E4191_05355"/>
<feature type="domain" description="RNA-binding S4" evidence="3">
    <location>
        <begin position="8"/>
        <end position="77"/>
    </location>
</feature>
<evidence type="ECO:0000256" key="2">
    <source>
        <dbReference type="SAM" id="MobiDB-lite"/>
    </source>
</evidence>
<evidence type="ECO:0000256" key="1">
    <source>
        <dbReference type="PROSITE-ProRule" id="PRU00182"/>
    </source>
</evidence>
<evidence type="ECO:0000313" key="4">
    <source>
        <dbReference type="EMBL" id="QBX34200.1"/>
    </source>
</evidence>
<dbReference type="CDD" id="cd00165">
    <property type="entry name" value="S4"/>
    <property type="match status" value="1"/>
</dbReference>
<organism evidence="4 5">
    <name type="scientific">Paracoccus liaowanqingii</name>
    <dbReference type="NCBI Taxonomy" id="2560053"/>
    <lineage>
        <taxon>Bacteria</taxon>
        <taxon>Pseudomonadati</taxon>
        <taxon>Pseudomonadota</taxon>
        <taxon>Alphaproteobacteria</taxon>
        <taxon>Rhodobacterales</taxon>
        <taxon>Paracoccaceae</taxon>
        <taxon>Paracoccus</taxon>
    </lineage>
</organism>
<name>A0A4P7HKM4_9RHOB</name>
<protein>
    <submittedName>
        <fullName evidence="4">RNA-binding S4 domain-containing protein</fullName>
    </submittedName>
</protein>
<dbReference type="EMBL" id="CP038439">
    <property type="protein sequence ID" value="QBX34200.1"/>
    <property type="molecule type" value="Genomic_DNA"/>
</dbReference>
<dbReference type="InterPro" id="IPR002942">
    <property type="entry name" value="S4_RNA-bd"/>
</dbReference>
<evidence type="ECO:0000259" key="3">
    <source>
        <dbReference type="SMART" id="SM00363"/>
    </source>
</evidence>
<accession>A0A4P7HKM4</accession>
<dbReference type="SMART" id="SM00363">
    <property type="entry name" value="S4"/>
    <property type="match status" value="1"/>
</dbReference>
<feature type="region of interest" description="Disordered" evidence="2">
    <location>
        <begin position="78"/>
        <end position="97"/>
    </location>
</feature>
<dbReference type="GO" id="GO:0003723">
    <property type="term" value="F:RNA binding"/>
    <property type="evidence" value="ECO:0007669"/>
    <property type="project" value="UniProtKB-KW"/>
</dbReference>
<dbReference type="SUPFAM" id="SSF55174">
    <property type="entry name" value="Alpha-L RNA-binding motif"/>
    <property type="match status" value="1"/>
</dbReference>
<keyword evidence="1" id="KW-0694">RNA-binding</keyword>
<reference evidence="5" key="1">
    <citation type="submission" date="2019-03" db="EMBL/GenBank/DDBJ databases">
        <authorList>
            <person name="Li J."/>
        </authorList>
    </citation>
    <scope>NUCLEOTIDE SEQUENCE [LARGE SCALE GENOMIC DNA]</scope>
    <source>
        <strain evidence="5">2251</strain>
    </source>
</reference>
<dbReference type="RefSeq" id="WP_135312489.1">
    <property type="nucleotide sequence ID" value="NZ_CP038439.1"/>
</dbReference>
<dbReference type="Gene3D" id="3.10.290.10">
    <property type="entry name" value="RNA-binding S4 domain"/>
    <property type="match status" value="1"/>
</dbReference>
<dbReference type="InterPro" id="IPR036986">
    <property type="entry name" value="S4_RNA-bd_sf"/>
</dbReference>
<proteinExistence type="predicted"/>
<dbReference type="PROSITE" id="PS50889">
    <property type="entry name" value="S4"/>
    <property type="match status" value="1"/>
</dbReference>
<sequence length="97" mass="10302">MSEKVDGLRLDKWLCHARVFKTRGLAAARIEGGGIRVNGQPCRKPGRAVRPGDRLTVSAHGDVRALTVLSLGERRGPPAEAQALYRDDSAPEAGAGS</sequence>
<dbReference type="Proteomes" id="UP000296374">
    <property type="component" value="Chromosome"/>
</dbReference>
<gene>
    <name evidence="4" type="ORF">E4191_05355</name>
</gene>
<evidence type="ECO:0000313" key="5">
    <source>
        <dbReference type="Proteomes" id="UP000296374"/>
    </source>
</evidence>
<dbReference type="AlphaFoldDB" id="A0A4P7HKM4"/>
<dbReference type="Pfam" id="PF01479">
    <property type="entry name" value="S4"/>
    <property type="match status" value="1"/>
</dbReference>